<sequence length="148" mass="16201">MACLGPNSDLARAGQAVAFVNHGKRLQRPRLVSDAKMFYQRLHGSLAKTIENPGSGNIKDAKMMAVLLGLFESTCVFSIRALGDSGESLDDLQSSLDMLWKRSEAPLESTKVGPLRGEAIVLEQRFAKWENSRATEFKPTAIAHVSQI</sequence>
<dbReference type="AlphaFoldDB" id="A0AAI8YHQ0"/>
<protein>
    <submittedName>
        <fullName evidence="1">Uu.00g125400.m01.CDS01</fullName>
    </submittedName>
</protein>
<dbReference type="EMBL" id="CAUWAG010000007">
    <property type="protein sequence ID" value="CAJ2505146.1"/>
    <property type="molecule type" value="Genomic_DNA"/>
</dbReference>
<evidence type="ECO:0000313" key="2">
    <source>
        <dbReference type="Proteomes" id="UP001295740"/>
    </source>
</evidence>
<reference evidence="1" key="1">
    <citation type="submission" date="2023-10" db="EMBL/GenBank/DDBJ databases">
        <authorList>
            <person name="Hackl T."/>
        </authorList>
    </citation>
    <scope>NUCLEOTIDE SEQUENCE</scope>
</reference>
<gene>
    <name evidence="1" type="ORF">KHLLAP_LOCUS5614</name>
</gene>
<proteinExistence type="predicted"/>
<organism evidence="1 2">
    <name type="scientific">Anthostomella pinea</name>
    <dbReference type="NCBI Taxonomy" id="933095"/>
    <lineage>
        <taxon>Eukaryota</taxon>
        <taxon>Fungi</taxon>
        <taxon>Dikarya</taxon>
        <taxon>Ascomycota</taxon>
        <taxon>Pezizomycotina</taxon>
        <taxon>Sordariomycetes</taxon>
        <taxon>Xylariomycetidae</taxon>
        <taxon>Xylariales</taxon>
        <taxon>Xylariaceae</taxon>
        <taxon>Anthostomella</taxon>
    </lineage>
</organism>
<keyword evidence="2" id="KW-1185">Reference proteome</keyword>
<comment type="caution">
    <text evidence="1">The sequence shown here is derived from an EMBL/GenBank/DDBJ whole genome shotgun (WGS) entry which is preliminary data.</text>
</comment>
<accession>A0AAI8YHQ0</accession>
<evidence type="ECO:0000313" key="1">
    <source>
        <dbReference type="EMBL" id="CAJ2505146.1"/>
    </source>
</evidence>
<name>A0AAI8YHQ0_9PEZI</name>
<dbReference type="Proteomes" id="UP001295740">
    <property type="component" value="Unassembled WGS sequence"/>
</dbReference>